<feature type="transmembrane region" description="Helical" evidence="1">
    <location>
        <begin position="283"/>
        <end position="310"/>
    </location>
</feature>
<keyword evidence="1" id="KW-0472">Membrane</keyword>
<dbReference type="RefSeq" id="WP_379818286.1">
    <property type="nucleotide sequence ID" value="NZ_JBHUDH010000052.1"/>
</dbReference>
<reference evidence="2 3" key="1">
    <citation type="journal article" date="2019" name="Int. J. Syst. Evol. Microbiol.">
        <title>The Global Catalogue of Microorganisms (GCM) 10K type strain sequencing project: providing services to taxonomists for standard genome sequencing and annotation.</title>
        <authorList>
            <consortium name="The Broad Institute Genomics Platform"/>
            <consortium name="The Broad Institute Genome Sequencing Center for Infectious Disease"/>
            <person name="Wu L."/>
            <person name="Ma J."/>
        </authorList>
    </citation>
    <scope>NUCLEOTIDE SEQUENCE [LARGE SCALE GENOMIC DNA]</scope>
    <source>
        <strain evidence="2 3">CGMCC 1.12285</strain>
    </source>
</reference>
<dbReference type="SUPFAM" id="SSF103473">
    <property type="entry name" value="MFS general substrate transporter"/>
    <property type="match status" value="1"/>
</dbReference>
<accession>A0ABD6B5R7</accession>
<feature type="transmembrane region" description="Helical" evidence="1">
    <location>
        <begin position="35"/>
        <end position="55"/>
    </location>
</feature>
<feature type="transmembrane region" description="Helical" evidence="1">
    <location>
        <begin position="161"/>
        <end position="179"/>
    </location>
</feature>
<evidence type="ECO:0000313" key="3">
    <source>
        <dbReference type="Proteomes" id="UP001597111"/>
    </source>
</evidence>
<dbReference type="PANTHER" id="PTHR23530">
    <property type="entry name" value="TRANSPORT PROTEIN-RELATED"/>
    <property type="match status" value="1"/>
</dbReference>
<feature type="transmembrane region" description="Helical" evidence="1">
    <location>
        <begin position="92"/>
        <end position="115"/>
    </location>
</feature>
<organism evidence="2 3">
    <name type="scientific">Halolamina salina</name>
    <dbReference type="NCBI Taxonomy" id="1220023"/>
    <lineage>
        <taxon>Archaea</taxon>
        <taxon>Methanobacteriati</taxon>
        <taxon>Methanobacteriota</taxon>
        <taxon>Stenosarchaea group</taxon>
        <taxon>Halobacteria</taxon>
        <taxon>Halobacteriales</taxon>
        <taxon>Haloferacaceae</taxon>
    </lineage>
</organism>
<keyword evidence="3" id="KW-1185">Reference proteome</keyword>
<dbReference type="Gene3D" id="1.20.1250.20">
    <property type="entry name" value="MFS general substrate transporter like domains"/>
    <property type="match status" value="1"/>
</dbReference>
<gene>
    <name evidence="2" type="ORF">ACFR9S_06280</name>
</gene>
<comment type="caution">
    <text evidence="2">The sequence shown here is derived from an EMBL/GenBank/DDBJ whole genome shotgun (WGS) entry which is preliminary data.</text>
</comment>
<keyword evidence="1" id="KW-0812">Transmembrane</keyword>
<feature type="transmembrane region" description="Helical" evidence="1">
    <location>
        <begin position="243"/>
        <end position="263"/>
    </location>
</feature>
<dbReference type="InterPro" id="IPR036259">
    <property type="entry name" value="MFS_trans_sf"/>
</dbReference>
<feature type="transmembrane region" description="Helical" evidence="1">
    <location>
        <begin position="67"/>
        <end position="86"/>
    </location>
</feature>
<feature type="transmembrane region" description="Helical" evidence="1">
    <location>
        <begin position="370"/>
        <end position="388"/>
    </location>
</feature>
<feature type="transmembrane region" description="Helical" evidence="1">
    <location>
        <begin position="9"/>
        <end position="29"/>
    </location>
</feature>
<dbReference type="InterPro" id="IPR053160">
    <property type="entry name" value="MFS_DHA3_Transporter"/>
</dbReference>
<feature type="transmembrane region" description="Helical" evidence="1">
    <location>
        <begin position="213"/>
        <end position="231"/>
    </location>
</feature>
<protein>
    <submittedName>
        <fullName evidence="2">MFS transporter</fullName>
    </submittedName>
</protein>
<dbReference type="Proteomes" id="UP001597111">
    <property type="component" value="Unassembled WGS sequence"/>
</dbReference>
<proteinExistence type="predicted"/>
<evidence type="ECO:0000313" key="2">
    <source>
        <dbReference type="EMBL" id="MFD1525911.1"/>
    </source>
</evidence>
<dbReference type="EMBL" id="JBHUDH010000052">
    <property type="protein sequence ID" value="MFD1525911.1"/>
    <property type="molecule type" value="Genomic_DNA"/>
</dbReference>
<name>A0ABD6B5R7_9EURY</name>
<dbReference type="Pfam" id="PF07690">
    <property type="entry name" value="MFS_1"/>
    <property type="match status" value="1"/>
</dbReference>
<dbReference type="AlphaFoldDB" id="A0ABD6B5R7"/>
<keyword evidence="1" id="KW-1133">Transmembrane helix</keyword>
<dbReference type="PANTHER" id="PTHR23530:SF1">
    <property type="entry name" value="PERMEASE, MAJOR FACILITATOR SUPERFAMILY-RELATED"/>
    <property type="match status" value="1"/>
</dbReference>
<dbReference type="InterPro" id="IPR011701">
    <property type="entry name" value="MFS"/>
</dbReference>
<sequence>MPSTVVRKFYLLQATRSVGFIAPIFTLFLLRDLSFTVVGTLSALSAAIVVLGEVPTGYVGDRLGRRASIGLSIGLKAASLLGFVFVRSPLGYAALYVPWALGLTFASGSIDAWLYDTLSERLDAGEFTRIRGRGEAVTAWSSVVTAVGGGALYGVDPTWPFLASVGMNLLGLAALASLPKNRAYRDDGRGGRTAAETFGVLRRAVARPSLRSFALYVGLFFAVLSASTTYVQPIAESLLETAIPGGLPVGLSLGLLYAGFSGVTAVSSQRAGWLEDRVGPRRLLIAVPLATCGLLALPRLVLVAALPMFVAQRASRALLLPVVNARVTEAVDDAGRATAVSAVSMLTRLYKLPLAVGAGVLADALGETSAVAALGGVFLLVAAASTVTRPLRLLEEGEEPGGDPAT</sequence>
<evidence type="ECO:0000256" key="1">
    <source>
        <dbReference type="SAM" id="Phobius"/>
    </source>
</evidence>